<gene>
    <name evidence="2" type="ORF">PSYICH_LOCUS6211</name>
</gene>
<sequence length="145" mass="15930">MATETTKLGWGEYFGIYAPTVTVTQLELQTTFVKDPRIVVTYAVKGCRPHKIPDDLDRCELPQTLSIQTIIPTTTVAISHSSVATSTFHSSSDTDTKPIPSSINGIQENSLKNDNKKIHPIIESSTENLANENINIKLPTQPLPL</sequence>
<evidence type="ECO:0000256" key="1">
    <source>
        <dbReference type="SAM" id="MobiDB-lite"/>
    </source>
</evidence>
<name>A0A9P0G9W2_9CUCU</name>
<keyword evidence="3" id="KW-1185">Reference proteome</keyword>
<dbReference type="OrthoDB" id="6747713at2759"/>
<proteinExistence type="predicted"/>
<evidence type="ECO:0000313" key="2">
    <source>
        <dbReference type="EMBL" id="CAH1105348.1"/>
    </source>
</evidence>
<evidence type="ECO:0000313" key="3">
    <source>
        <dbReference type="Proteomes" id="UP001153636"/>
    </source>
</evidence>
<dbReference type="AlphaFoldDB" id="A0A9P0G9W2"/>
<reference evidence="2" key="1">
    <citation type="submission" date="2022-01" db="EMBL/GenBank/DDBJ databases">
        <authorList>
            <person name="King R."/>
        </authorList>
    </citation>
    <scope>NUCLEOTIDE SEQUENCE</scope>
</reference>
<organism evidence="2 3">
    <name type="scientific">Psylliodes chrysocephalus</name>
    <dbReference type="NCBI Taxonomy" id="3402493"/>
    <lineage>
        <taxon>Eukaryota</taxon>
        <taxon>Metazoa</taxon>
        <taxon>Ecdysozoa</taxon>
        <taxon>Arthropoda</taxon>
        <taxon>Hexapoda</taxon>
        <taxon>Insecta</taxon>
        <taxon>Pterygota</taxon>
        <taxon>Neoptera</taxon>
        <taxon>Endopterygota</taxon>
        <taxon>Coleoptera</taxon>
        <taxon>Polyphaga</taxon>
        <taxon>Cucujiformia</taxon>
        <taxon>Chrysomeloidea</taxon>
        <taxon>Chrysomelidae</taxon>
        <taxon>Galerucinae</taxon>
        <taxon>Alticini</taxon>
        <taxon>Psylliodes</taxon>
    </lineage>
</organism>
<dbReference type="Proteomes" id="UP001153636">
    <property type="component" value="Chromosome 19"/>
</dbReference>
<feature type="region of interest" description="Disordered" evidence="1">
    <location>
        <begin position="86"/>
        <end position="108"/>
    </location>
</feature>
<feature type="compositionally biased region" description="Polar residues" evidence="1">
    <location>
        <begin position="99"/>
        <end position="108"/>
    </location>
</feature>
<accession>A0A9P0G9W2</accession>
<protein>
    <submittedName>
        <fullName evidence="2">Uncharacterized protein</fullName>
    </submittedName>
</protein>
<dbReference type="EMBL" id="OV651831">
    <property type="protein sequence ID" value="CAH1105348.1"/>
    <property type="molecule type" value="Genomic_DNA"/>
</dbReference>